<evidence type="ECO:0008006" key="5">
    <source>
        <dbReference type="Google" id="ProtNLM"/>
    </source>
</evidence>
<evidence type="ECO:0000256" key="1">
    <source>
        <dbReference type="ARBA" id="ARBA00022596"/>
    </source>
</evidence>
<protein>
    <recommendedName>
        <fullName evidence="5">LarC family nickel insertion protein</fullName>
    </recommendedName>
</protein>
<dbReference type="PANTHER" id="PTHR36566">
    <property type="entry name" value="NICKEL INSERTION PROTEIN-RELATED"/>
    <property type="match status" value="1"/>
</dbReference>
<evidence type="ECO:0000313" key="4">
    <source>
        <dbReference type="Proteomes" id="UP000198539"/>
    </source>
</evidence>
<dbReference type="EMBL" id="FNOM01000005">
    <property type="protein sequence ID" value="SDX05580.1"/>
    <property type="molecule type" value="Genomic_DNA"/>
</dbReference>
<dbReference type="Proteomes" id="UP000198539">
    <property type="component" value="Unassembled WGS sequence"/>
</dbReference>
<dbReference type="AlphaFoldDB" id="A0A1H2YKH3"/>
<dbReference type="Gene3D" id="3.30.70.1380">
    <property type="entry name" value="Transcriptional regulatory protein pf0864 domain like"/>
    <property type="match status" value="1"/>
</dbReference>
<dbReference type="InterPro" id="IPR002822">
    <property type="entry name" value="Ni_insertion"/>
</dbReference>
<sequence>MHSTTGDTGTRLIHLDAVGGVAGDMFVAALLDAFPELTDRVMADVAAVLPDGCGTAQLEPGFSAGIRCLRFGLRPSDAPHSHGHADHHSHGARFADLRRRISGAGLSPGTAAQGVSILTHLAEAEAHIHGVALEDVHFHEVGDWDSLMDVVAAGSIAAALAPAIWTVSDLPLGSGLVRTQHGLLPVPAPATTEILKGFSWRDDKIAGERVTPTGAAILRALCDPANVRQGPAKLTGNGTGAGTRTLPGMPNILRATVFEQDLNGGDEAVDIITFDIDDMTGEEIAVAADHIRSAPGVIDVTLQTLTGKKGRSAYGFQILATPGSRDVLAPLIFRETSTLGLRWRTETRVTLPRAVGDRAGLRIKTATRPDGIQTTKAESDDLASIAGLSHRRTAAQAAEAPTRDHKHE</sequence>
<evidence type="ECO:0000256" key="2">
    <source>
        <dbReference type="SAM" id="MobiDB-lite"/>
    </source>
</evidence>
<dbReference type="STRING" id="564137.SAMN04488238_10538"/>
<keyword evidence="4" id="KW-1185">Reference proteome</keyword>
<dbReference type="RefSeq" id="WP_223814435.1">
    <property type="nucleotide sequence ID" value="NZ_CP061502.1"/>
</dbReference>
<organism evidence="3 4">
    <name type="scientific">Roseicitreum antarcticum</name>
    <dbReference type="NCBI Taxonomy" id="564137"/>
    <lineage>
        <taxon>Bacteria</taxon>
        <taxon>Pseudomonadati</taxon>
        <taxon>Pseudomonadota</taxon>
        <taxon>Alphaproteobacteria</taxon>
        <taxon>Rhodobacterales</taxon>
        <taxon>Paracoccaceae</taxon>
        <taxon>Roseicitreum</taxon>
    </lineage>
</organism>
<proteinExistence type="predicted"/>
<keyword evidence="1" id="KW-0533">Nickel</keyword>
<feature type="region of interest" description="Disordered" evidence="2">
    <location>
        <begin position="388"/>
        <end position="408"/>
    </location>
</feature>
<evidence type="ECO:0000313" key="3">
    <source>
        <dbReference type="EMBL" id="SDX05580.1"/>
    </source>
</evidence>
<accession>A0A1H2YKH3</accession>
<gene>
    <name evidence="3" type="ORF">SAMN04488238_10538</name>
</gene>
<dbReference type="Pfam" id="PF01969">
    <property type="entry name" value="Ni_insertion"/>
    <property type="match status" value="1"/>
</dbReference>
<dbReference type="PANTHER" id="PTHR36566:SF1">
    <property type="entry name" value="PYRIDINIUM-3,5-BISTHIOCARBOXYLIC ACID MONONUCLEOTIDE NICKEL INSERTION PROTEIN"/>
    <property type="match status" value="1"/>
</dbReference>
<name>A0A1H2YKH3_9RHOB</name>
<reference evidence="3 4" key="1">
    <citation type="submission" date="2016-10" db="EMBL/GenBank/DDBJ databases">
        <authorList>
            <person name="de Groot N.N."/>
        </authorList>
    </citation>
    <scope>NUCLEOTIDE SEQUENCE [LARGE SCALE GENOMIC DNA]</scope>
    <source>
        <strain evidence="3 4">CGMCC 1.8894</strain>
    </source>
</reference>